<dbReference type="RefSeq" id="XP_003028761.1">
    <property type="nucleotide sequence ID" value="XM_003028715.1"/>
</dbReference>
<keyword evidence="3" id="KW-1185">Reference proteome</keyword>
<feature type="compositionally biased region" description="Polar residues" evidence="1">
    <location>
        <begin position="27"/>
        <end position="42"/>
    </location>
</feature>
<dbReference type="eggNOG" id="ENOG502SRY5">
    <property type="taxonomic scope" value="Eukaryota"/>
</dbReference>
<feature type="compositionally biased region" description="Basic and acidic residues" evidence="1">
    <location>
        <begin position="139"/>
        <end position="158"/>
    </location>
</feature>
<feature type="compositionally biased region" description="Basic and acidic residues" evidence="1">
    <location>
        <begin position="339"/>
        <end position="356"/>
    </location>
</feature>
<proteinExistence type="predicted"/>
<evidence type="ECO:0000256" key="1">
    <source>
        <dbReference type="SAM" id="MobiDB-lite"/>
    </source>
</evidence>
<accession>D8QEI4</accession>
<dbReference type="GeneID" id="9590636"/>
<name>D8QEI4_SCHCM</name>
<dbReference type="Proteomes" id="UP000007431">
    <property type="component" value="Unassembled WGS sequence"/>
</dbReference>
<organism evidence="3">
    <name type="scientific">Schizophyllum commune (strain H4-8 / FGSC 9210)</name>
    <name type="common">Split gill fungus</name>
    <dbReference type="NCBI Taxonomy" id="578458"/>
    <lineage>
        <taxon>Eukaryota</taxon>
        <taxon>Fungi</taxon>
        <taxon>Dikarya</taxon>
        <taxon>Basidiomycota</taxon>
        <taxon>Agaricomycotina</taxon>
        <taxon>Agaricomycetes</taxon>
        <taxon>Agaricomycetidae</taxon>
        <taxon>Agaricales</taxon>
        <taxon>Schizophyllaceae</taxon>
        <taxon>Schizophyllum</taxon>
    </lineage>
</organism>
<sequence length="604" mass="67479">MASHQRSPSIEVVSGGAPAHTRKTALMESTRTTNNQSPSGTGAWTKGLNAPLMKEPKEHAHTTATSIQAKPAAAMASAERRVPNTSAGSKRKLDAPTFTAKRAKTGAAAKLGAVPKTKENKVKVEQGNMKAEQGNAKVEQGKAKAEQSNTKAEEKEDTAERWKWIDRRRPEIEIKGTSIEAFNCGGTFFKSSAKHVADRLDKLEAFLAECDGDERYHPMYGDWESYKAKRVTRKKGEPEDTRWQWIDRRKPEIRFKGTKIEAYNCGGAFWKATGKTIAERLDKMERFLAEFPRRTLHVSAPALKKKSKGKTTVFEDEFSFEESGESLFADAGAESAMEGLKDEASTTPAEDKRNEHVANSNKLSPDARQQRFDELYNFVKPRIGRRPIHSKEQVRRSAWNHLIQLATKPEQLEQVVELLPAWKDSGREINATISELFIRRCHELQSPALAVKVFGDFGRYGVPLTLEGGRTLLYSLLLYDSIPNIVAVTTLYKVYDLPPLASDLVSCSILVAACHKHGDADAQVVAETLTPFLKDLVAKGDEAGRGRHPEEQYEKWLSWALFQVHQARVQAAQPSYPWLEKWRSVWETKGIVDPVTKEPVQTAA</sequence>
<reference evidence="2 3" key="1">
    <citation type="journal article" date="2010" name="Nat. Biotechnol.">
        <title>Genome sequence of the model mushroom Schizophyllum commune.</title>
        <authorList>
            <person name="Ohm R.A."/>
            <person name="de Jong J.F."/>
            <person name="Lugones L.G."/>
            <person name="Aerts A."/>
            <person name="Kothe E."/>
            <person name="Stajich J.E."/>
            <person name="de Vries R.P."/>
            <person name="Record E."/>
            <person name="Levasseur A."/>
            <person name="Baker S.E."/>
            <person name="Bartholomew K.A."/>
            <person name="Coutinho P.M."/>
            <person name="Erdmann S."/>
            <person name="Fowler T.J."/>
            <person name="Gathman A.C."/>
            <person name="Lombard V."/>
            <person name="Henrissat B."/>
            <person name="Knabe N."/>
            <person name="Kuees U."/>
            <person name="Lilly W.W."/>
            <person name="Lindquist E."/>
            <person name="Lucas S."/>
            <person name="Magnuson J.K."/>
            <person name="Piumi F."/>
            <person name="Raudaskoski M."/>
            <person name="Salamov A."/>
            <person name="Schmutz J."/>
            <person name="Schwarze F.W.M.R."/>
            <person name="vanKuyk P.A."/>
            <person name="Horton J.S."/>
            <person name="Grigoriev I.V."/>
            <person name="Woesten H.A.B."/>
        </authorList>
    </citation>
    <scope>NUCLEOTIDE SEQUENCE [LARGE SCALE GENOMIC DNA]</scope>
    <source>
        <strain evidence="3">H4-8 / FGSC 9210</strain>
    </source>
</reference>
<protein>
    <submittedName>
        <fullName evidence="2">Uncharacterized protein</fullName>
    </submittedName>
</protein>
<dbReference type="OrthoDB" id="565731at2759"/>
<dbReference type="HOGENOM" id="CLU_452100_0_0_1"/>
<gene>
    <name evidence="2" type="ORF">SCHCODRAFT_112267</name>
</gene>
<evidence type="ECO:0000313" key="3">
    <source>
        <dbReference type="Proteomes" id="UP000007431"/>
    </source>
</evidence>
<dbReference type="EMBL" id="GL377310">
    <property type="protein sequence ID" value="EFI93858.1"/>
    <property type="molecule type" value="Genomic_DNA"/>
</dbReference>
<evidence type="ECO:0000313" key="2">
    <source>
        <dbReference type="EMBL" id="EFI93858.1"/>
    </source>
</evidence>
<dbReference type="InParanoid" id="D8QEI4"/>
<dbReference type="AlphaFoldDB" id="D8QEI4"/>
<feature type="non-terminal residue" evidence="2">
    <location>
        <position position="604"/>
    </location>
</feature>
<dbReference type="KEGG" id="scm:SCHCO_01192093"/>
<feature type="region of interest" description="Disordered" evidence="1">
    <location>
        <begin position="1"/>
        <end position="91"/>
    </location>
</feature>
<feature type="region of interest" description="Disordered" evidence="1">
    <location>
        <begin position="334"/>
        <end position="364"/>
    </location>
</feature>
<feature type="region of interest" description="Disordered" evidence="1">
    <location>
        <begin position="128"/>
        <end position="158"/>
    </location>
</feature>
<dbReference type="VEuPathDB" id="FungiDB:SCHCODRAFT_01192093"/>